<accession>A0A166PH40</accession>
<evidence type="ECO:0000313" key="3">
    <source>
        <dbReference type="Proteomes" id="UP000078544"/>
    </source>
</evidence>
<organism evidence="2 3">
    <name type="scientific">Moelleriella libera RCEF 2490</name>
    <dbReference type="NCBI Taxonomy" id="1081109"/>
    <lineage>
        <taxon>Eukaryota</taxon>
        <taxon>Fungi</taxon>
        <taxon>Dikarya</taxon>
        <taxon>Ascomycota</taxon>
        <taxon>Pezizomycotina</taxon>
        <taxon>Sordariomycetes</taxon>
        <taxon>Hypocreomycetidae</taxon>
        <taxon>Hypocreales</taxon>
        <taxon>Clavicipitaceae</taxon>
        <taxon>Moelleriella</taxon>
    </lineage>
</organism>
<dbReference type="AlphaFoldDB" id="A0A166PH40"/>
<name>A0A166PH40_9HYPO</name>
<gene>
    <name evidence="2" type="ORF">AAL_03939</name>
</gene>
<dbReference type="Proteomes" id="UP000078544">
    <property type="component" value="Unassembled WGS sequence"/>
</dbReference>
<proteinExistence type="predicted"/>
<protein>
    <submittedName>
        <fullName evidence="2">Uncharacterized protein</fullName>
    </submittedName>
</protein>
<keyword evidence="3" id="KW-1185">Reference proteome</keyword>
<reference evidence="2 3" key="1">
    <citation type="journal article" date="2016" name="Genome Biol. Evol.">
        <title>Divergent and convergent evolution of fungal pathogenicity.</title>
        <authorList>
            <person name="Shang Y."/>
            <person name="Xiao G."/>
            <person name="Zheng P."/>
            <person name="Cen K."/>
            <person name="Zhan S."/>
            <person name="Wang C."/>
        </authorList>
    </citation>
    <scope>NUCLEOTIDE SEQUENCE [LARGE SCALE GENOMIC DNA]</scope>
    <source>
        <strain evidence="2 3">RCEF 2490</strain>
    </source>
</reference>
<sequence>MRKTHHGPNYLFARELDAQLVTAPGRQSQNQCLRGREAFGAPAPEPQQPAVLARNHERHPWLFLLPDGHRLILVPNSDAADPERSSIRGLVRRRRVLPNHVKVAAQPGEAGQFLNHVVPERRVPAQQPLDVAKVESGQLLDALDVGPGQPLELGGTNAVHKEQLLSAALPRPGPDAPQNIQSHADAPPITSRSQNIDQTPQDLVQDGTDLSLFPVQLLPALQGYLIRPPRAEQVDLDQKKHLVPRLCHDVFDRVWNGRVVVDLKEQALLRGLEREGAHLACQTGSVEHLPSIWRCRDAAQGLDGRRRELVSQLYGMFRDRHSRTGARGRWHLVRLHLDF</sequence>
<dbReference type="EMBL" id="AZGY01000007">
    <property type="protein sequence ID" value="KZZ96710.1"/>
    <property type="molecule type" value="Genomic_DNA"/>
</dbReference>
<evidence type="ECO:0000313" key="2">
    <source>
        <dbReference type="EMBL" id="KZZ96710.1"/>
    </source>
</evidence>
<comment type="caution">
    <text evidence="2">The sequence shown here is derived from an EMBL/GenBank/DDBJ whole genome shotgun (WGS) entry which is preliminary data.</text>
</comment>
<feature type="region of interest" description="Disordered" evidence="1">
    <location>
        <begin position="168"/>
        <end position="195"/>
    </location>
</feature>
<evidence type="ECO:0000256" key="1">
    <source>
        <dbReference type="SAM" id="MobiDB-lite"/>
    </source>
</evidence>